<evidence type="ECO:0000313" key="1">
    <source>
        <dbReference type="EMBL" id="MBX56122.1"/>
    </source>
</evidence>
<dbReference type="EMBL" id="GGEC01075638">
    <property type="protein sequence ID" value="MBX56122.1"/>
    <property type="molecule type" value="Transcribed_RNA"/>
</dbReference>
<sequence>MFTLGPIKLPLKALPYLQHVKQIIFYVKTQSTNSTSCMVGKSGETKLNQKVRQHYE</sequence>
<reference evidence="1" key="1">
    <citation type="submission" date="2018-02" db="EMBL/GenBank/DDBJ databases">
        <title>Rhizophora mucronata_Transcriptome.</title>
        <authorList>
            <person name="Meera S.P."/>
            <person name="Sreeshan A."/>
            <person name="Augustine A."/>
        </authorList>
    </citation>
    <scope>NUCLEOTIDE SEQUENCE</scope>
    <source>
        <tissue evidence="1">Leaf</tissue>
    </source>
</reference>
<organism evidence="1">
    <name type="scientific">Rhizophora mucronata</name>
    <name type="common">Asiatic mangrove</name>
    <dbReference type="NCBI Taxonomy" id="61149"/>
    <lineage>
        <taxon>Eukaryota</taxon>
        <taxon>Viridiplantae</taxon>
        <taxon>Streptophyta</taxon>
        <taxon>Embryophyta</taxon>
        <taxon>Tracheophyta</taxon>
        <taxon>Spermatophyta</taxon>
        <taxon>Magnoliopsida</taxon>
        <taxon>eudicotyledons</taxon>
        <taxon>Gunneridae</taxon>
        <taxon>Pentapetalae</taxon>
        <taxon>rosids</taxon>
        <taxon>fabids</taxon>
        <taxon>Malpighiales</taxon>
        <taxon>Rhizophoraceae</taxon>
        <taxon>Rhizophora</taxon>
    </lineage>
</organism>
<dbReference type="AlphaFoldDB" id="A0A2P2PN20"/>
<proteinExistence type="predicted"/>
<name>A0A2P2PN20_RHIMU</name>
<protein>
    <submittedName>
        <fullName evidence="1">Uncharacterized protein</fullName>
    </submittedName>
</protein>
<accession>A0A2P2PN20</accession>